<reference evidence="3" key="1">
    <citation type="journal article" date="2019" name="Int. J. Syst. Evol. Microbiol.">
        <title>The Global Catalogue of Microorganisms (GCM) 10K type strain sequencing project: providing services to taxonomists for standard genome sequencing and annotation.</title>
        <authorList>
            <consortium name="The Broad Institute Genomics Platform"/>
            <consortium name="The Broad Institute Genome Sequencing Center for Infectious Disease"/>
            <person name="Wu L."/>
            <person name="Ma J."/>
        </authorList>
    </citation>
    <scope>NUCLEOTIDE SEQUENCE [LARGE SCALE GENOMIC DNA]</scope>
    <source>
        <strain evidence="3">CECT 7297</strain>
    </source>
</reference>
<feature type="chain" id="PRO_5045534655" evidence="1">
    <location>
        <begin position="23"/>
        <end position="163"/>
    </location>
</feature>
<comment type="caution">
    <text evidence="2">The sequence shown here is derived from an EMBL/GenBank/DDBJ whole genome shotgun (WGS) entry which is preliminary data.</text>
</comment>
<feature type="signal peptide" evidence="1">
    <location>
        <begin position="1"/>
        <end position="22"/>
    </location>
</feature>
<proteinExistence type="predicted"/>
<evidence type="ECO:0000313" key="3">
    <source>
        <dbReference type="Proteomes" id="UP001595798"/>
    </source>
</evidence>
<evidence type="ECO:0000313" key="2">
    <source>
        <dbReference type="EMBL" id="MFC4259070.1"/>
    </source>
</evidence>
<evidence type="ECO:0000256" key="1">
    <source>
        <dbReference type="SAM" id="SignalP"/>
    </source>
</evidence>
<gene>
    <name evidence="2" type="ORF">ACFOZ5_08525</name>
</gene>
<sequence length="163" mass="18086">MQNMQRLIVAALVLLAWGCAQAKDGETSLAKAWSNGSVIVMTLDATPREADETYGDFAYYLNEFAASVEGNWAFFHHVSGAGGTDSALDVQMAIKPYSVVVFQRGNPLAYVHQGPILEPQVYQFIQHRFEDRAMPEYLQQFSPIPVNISEVPGTGRFRVSISR</sequence>
<dbReference type="RefSeq" id="WP_379886613.1">
    <property type="nucleotide sequence ID" value="NZ_JBHSDI010000011.1"/>
</dbReference>
<protein>
    <submittedName>
        <fullName evidence="2">Uncharacterized protein</fullName>
    </submittedName>
</protein>
<accession>A0ABV8QFF0</accession>
<dbReference type="Proteomes" id="UP001595798">
    <property type="component" value="Unassembled WGS sequence"/>
</dbReference>
<dbReference type="EMBL" id="JBHSDI010000011">
    <property type="protein sequence ID" value="MFC4259070.1"/>
    <property type="molecule type" value="Genomic_DNA"/>
</dbReference>
<name>A0ABV8QFF0_9GAMM</name>
<organism evidence="2 3">
    <name type="scientific">Marinobacter lacisalsi</name>
    <dbReference type="NCBI Taxonomy" id="475979"/>
    <lineage>
        <taxon>Bacteria</taxon>
        <taxon>Pseudomonadati</taxon>
        <taxon>Pseudomonadota</taxon>
        <taxon>Gammaproteobacteria</taxon>
        <taxon>Pseudomonadales</taxon>
        <taxon>Marinobacteraceae</taxon>
        <taxon>Marinobacter</taxon>
    </lineage>
</organism>
<keyword evidence="1" id="KW-0732">Signal</keyword>
<keyword evidence="3" id="KW-1185">Reference proteome</keyword>